<evidence type="ECO:0000313" key="2">
    <source>
        <dbReference type="EMBL" id="CAB9522449.1"/>
    </source>
</evidence>
<gene>
    <name evidence="2" type="ORF">SEMRO_1304_G261070.1</name>
</gene>
<name>A0A9N8ENT9_9STRA</name>
<dbReference type="EMBL" id="CAICTM010001302">
    <property type="protein sequence ID" value="CAB9522449.1"/>
    <property type="molecule type" value="Genomic_DNA"/>
</dbReference>
<evidence type="ECO:0000256" key="1">
    <source>
        <dbReference type="SAM" id="MobiDB-lite"/>
    </source>
</evidence>
<dbReference type="Proteomes" id="UP001153069">
    <property type="component" value="Unassembled WGS sequence"/>
</dbReference>
<sequence length="441" mass="49475">MVIKTPQPLSPTSEDAKPTKQPPNEQKDLGSSWAALSTTGTDNKEGEKTIAEGLAACPEESIEEGTGAHQDPEDEGLSVQQLQEAAKDAQRRPKQKRASFLLPDDHSPGARRSQPKRGSLLERSKQFQDKLVKFMSDYSNYNDVEDIEMEDNSLGESGNKFPTRERDLRHVDQRVNLMDASSKRHDFYDENEEEDEEGAYYDDEDEDVYANYTQGYSGHDSKSGQIQRNPPIPPKKAPSGHAPWDDHHPAKKPATCWEQNYHCIRWTLLILLMLATATWLLMSLEFFRPQTTVVAHGHAGPSSPMASAAHPSGPQTNAGEVYLRKHDLEGIVQKHLLPQAGNNPDLLNMHSPYAQKTITWMTAYDKKSMKMLDEYHKVAGTGGPKEVSETEAYTDGEERVTEKVDFDDPAHHVRSKIIDRYVEGLSYFKNHPDSDADAAHV</sequence>
<feature type="compositionally biased region" description="Acidic residues" evidence="1">
    <location>
        <begin position="189"/>
        <end position="208"/>
    </location>
</feature>
<dbReference type="AlphaFoldDB" id="A0A9N8ENT9"/>
<feature type="region of interest" description="Disordered" evidence="1">
    <location>
        <begin position="182"/>
        <end position="249"/>
    </location>
</feature>
<feature type="region of interest" description="Disordered" evidence="1">
    <location>
        <begin position="1"/>
        <end position="124"/>
    </location>
</feature>
<keyword evidence="3" id="KW-1185">Reference proteome</keyword>
<organism evidence="2 3">
    <name type="scientific">Seminavis robusta</name>
    <dbReference type="NCBI Taxonomy" id="568900"/>
    <lineage>
        <taxon>Eukaryota</taxon>
        <taxon>Sar</taxon>
        <taxon>Stramenopiles</taxon>
        <taxon>Ochrophyta</taxon>
        <taxon>Bacillariophyta</taxon>
        <taxon>Bacillariophyceae</taxon>
        <taxon>Bacillariophycidae</taxon>
        <taxon>Naviculales</taxon>
        <taxon>Naviculaceae</taxon>
        <taxon>Seminavis</taxon>
    </lineage>
</organism>
<protein>
    <submittedName>
        <fullName evidence="2">Uncharacterized protein</fullName>
    </submittedName>
</protein>
<evidence type="ECO:0000313" key="3">
    <source>
        <dbReference type="Proteomes" id="UP001153069"/>
    </source>
</evidence>
<accession>A0A9N8ENT9</accession>
<proteinExistence type="predicted"/>
<reference evidence="2" key="1">
    <citation type="submission" date="2020-06" db="EMBL/GenBank/DDBJ databases">
        <authorList>
            <consortium name="Plant Systems Biology data submission"/>
        </authorList>
    </citation>
    <scope>NUCLEOTIDE SEQUENCE</scope>
    <source>
        <strain evidence="2">D6</strain>
    </source>
</reference>
<comment type="caution">
    <text evidence="2">The sequence shown here is derived from an EMBL/GenBank/DDBJ whole genome shotgun (WGS) entry which is preliminary data.</text>
</comment>